<evidence type="ECO:0000256" key="2">
    <source>
        <dbReference type="ARBA" id="ARBA00007843"/>
    </source>
</evidence>
<evidence type="ECO:0000256" key="7">
    <source>
        <dbReference type="ARBA" id="ARBA00023288"/>
    </source>
</evidence>
<feature type="domain" description="FAS1" evidence="9">
    <location>
        <begin position="102"/>
        <end position="251"/>
    </location>
</feature>
<dbReference type="InterPro" id="IPR033254">
    <property type="entry name" value="Plant_FLA"/>
</dbReference>
<proteinExistence type="inferred from homology"/>
<feature type="compositionally biased region" description="Low complexity" evidence="8">
    <location>
        <begin position="418"/>
        <end position="428"/>
    </location>
</feature>
<dbReference type="EMBL" id="CAJGYO010000016">
    <property type="protein sequence ID" value="CAD6272745.1"/>
    <property type="molecule type" value="Genomic_DNA"/>
</dbReference>
<comment type="subcellular location">
    <subcellularLocation>
        <location evidence="1">Cell membrane</location>
        <topology evidence="1">Lipid-anchor</topology>
        <topology evidence="1">GPI-anchor</topology>
    </subcellularLocation>
</comment>
<keyword evidence="4" id="KW-0325">Glycoprotein</keyword>
<evidence type="ECO:0000256" key="1">
    <source>
        <dbReference type="ARBA" id="ARBA00004609"/>
    </source>
</evidence>
<keyword evidence="11" id="KW-1185">Reference proteome</keyword>
<comment type="similarity">
    <text evidence="2">Belongs to the fasciclin-like AGP family.</text>
</comment>
<evidence type="ECO:0000259" key="9">
    <source>
        <dbReference type="PROSITE" id="PS50213"/>
    </source>
</evidence>
<dbReference type="InterPro" id="IPR000782">
    <property type="entry name" value="FAS1_domain"/>
</dbReference>
<dbReference type="GO" id="GO:0098552">
    <property type="term" value="C:side of membrane"/>
    <property type="evidence" value="ECO:0007669"/>
    <property type="project" value="UniProtKB-KW"/>
</dbReference>
<dbReference type="GO" id="GO:0005886">
    <property type="term" value="C:plasma membrane"/>
    <property type="evidence" value="ECO:0007669"/>
    <property type="project" value="UniProtKB-SubCell"/>
</dbReference>
<dbReference type="Gene3D" id="2.30.180.10">
    <property type="entry name" value="FAS1 domain"/>
    <property type="match status" value="2"/>
</dbReference>
<comment type="caution">
    <text evidence="10">The sequence shown here is derived from an EMBL/GenBank/DDBJ whole genome shotgun (WGS) entry which is preliminary data.</text>
</comment>
<dbReference type="AlphaFoldDB" id="A0A811RRW5"/>
<feature type="region of interest" description="Disordered" evidence="8">
    <location>
        <begin position="418"/>
        <end position="467"/>
    </location>
</feature>
<keyword evidence="5" id="KW-0732">Signal</keyword>
<keyword evidence="6" id="KW-0472">Membrane</keyword>
<feature type="compositionally biased region" description="Low complexity" evidence="8">
    <location>
        <begin position="439"/>
        <end position="458"/>
    </location>
</feature>
<protein>
    <recommendedName>
        <fullName evidence="9">FAS1 domain-containing protein</fullName>
    </recommendedName>
</protein>
<dbReference type="Proteomes" id="UP000604825">
    <property type="component" value="Unassembled WGS sequence"/>
</dbReference>
<dbReference type="PANTHER" id="PTHR32382:SF80">
    <property type="entry name" value="OS08G0321000 PROTEIN"/>
    <property type="match status" value="1"/>
</dbReference>
<dbReference type="Pfam" id="PF02469">
    <property type="entry name" value="Fasciclin"/>
    <property type="match status" value="1"/>
</dbReference>
<dbReference type="SUPFAM" id="SSF82153">
    <property type="entry name" value="FAS1 domain"/>
    <property type="match status" value="2"/>
</dbReference>
<accession>A0A811RRW5</accession>
<dbReference type="OrthoDB" id="682048at2759"/>
<dbReference type="InterPro" id="IPR036378">
    <property type="entry name" value="FAS1_dom_sf"/>
</dbReference>
<evidence type="ECO:0000256" key="4">
    <source>
        <dbReference type="ARBA" id="ARBA00022622"/>
    </source>
</evidence>
<evidence type="ECO:0000256" key="3">
    <source>
        <dbReference type="ARBA" id="ARBA00022475"/>
    </source>
</evidence>
<evidence type="ECO:0000256" key="8">
    <source>
        <dbReference type="SAM" id="MobiDB-lite"/>
    </source>
</evidence>
<keyword evidence="4" id="KW-0336">GPI-anchor</keyword>
<evidence type="ECO:0000313" key="11">
    <source>
        <dbReference type="Proteomes" id="UP000604825"/>
    </source>
</evidence>
<dbReference type="PANTHER" id="PTHR32382">
    <property type="entry name" value="FASCICLIN-LIKE ARABINOGALACTAN PROTEIN"/>
    <property type="match status" value="1"/>
</dbReference>
<keyword evidence="3" id="KW-1003">Cell membrane</keyword>
<evidence type="ECO:0000313" key="10">
    <source>
        <dbReference type="EMBL" id="CAD6272745.1"/>
    </source>
</evidence>
<dbReference type="PROSITE" id="PS50213">
    <property type="entry name" value="FAS1"/>
    <property type="match status" value="1"/>
</dbReference>
<dbReference type="SMART" id="SM00554">
    <property type="entry name" value="FAS1"/>
    <property type="match status" value="1"/>
</dbReference>
<reference evidence="10" key="1">
    <citation type="submission" date="2020-10" db="EMBL/GenBank/DDBJ databases">
        <authorList>
            <person name="Han B."/>
            <person name="Lu T."/>
            <person name="Zhao Q."/>
            <person name="Huang X."/>
            <person name="Zhao Y."/>
        </authorList>
    </citation>
    <scope>NUCLEOTIDE SEQUENCE</scope>
</reference>
<evidence type="ECO:0000256" key="5">
    <source>
        <dbReference type="ARBA" id="ARBA00022729"/>
    </source>
</evidence>
<evidence type="ECO:0000256" key="6">
    <source>
        <dbReference type="ARBA" id="ARBA00023136"/>
    </source>
</evidence>
<sequence>MAFAQLSPNSKGANQATATLARLALHYIAPHFACSTPPSVQCSALHSRTPPIREPPTLRYCSAHPLPPSASYGQSSAAMDLRRRRLAMVAVWAATLTAVAEGFDILQILGKHDEFSQFCKLLNETHLAGDINRDRTITVLAVANGDMGHLTGGHYSLGTLRHILELHVVADYYDDKKLKQLSHAATAASTLFQRSGFAPGMAGYVNITQHRGGKVSFIVDDAADTVKPVTYVKQIESHRYDYSVLQVSGVLSSPEAEAPVAPPAPVNLTDILSKKYCKSFAGLLAADPKVFDTLNGTKDTALTIFCPPVDTAVAAFMPKFKNLTAKAKTAILLYHTVPDYYSMQFLKSNKGKVTTLATTSVAKKDYTYEAESKEDTVTLDTTVVTSTIQATVRDDDPLAVYAVSKFLQPKELFKAKTADLAPAPAPEAGPKKKKKKKPSSGSAASAPSDESADGPSADDSSDDAADKAAAAPSSLFARWVTIAVALALALAA</sequence>
<organism evidence="10 11">
    <name type="scientific">Miscanthus lutarioriparius</name>
    <dbReference type="NCBI Taxonomy" id="422564"/>
    <lineage>
        <taxon>Eukaryota</taxon>
        <taxon>Viridiplantae</taxon>
        <taxon>Streptophyta</taxon>
        <taxon>Embryophyta</taxon>
        <taxon>Tracheophyta</taxon>
        <taxon>Spermatophyta</taxon>
        <taxon>Magnoliopsida</taxon>
        <taxon>Liliopsida</taxon>
        <taxon>Poales</taxon>
        <taxon>Poaceae</taxon>
        <taxon>PACMAD clade</taxon>
        <taxon>Panicoideae</taxon>
        <taxon>Andropogonodae</taxon>
        <taxon>Andropogoneae</taxon>
        <taxon>Saccharinae</taxon>
        <taxon>Miscanthus</taxon>
    </lineage>
</organism>
<gene>
    <name evidence="10" type="ORF">NCGR_LOCUS56018</name>
</gene>
<name>A0A811RRW5_9POAL</name>
<dbReference type="FunFam" id="2.30.180.10:FF:000010">
    <property type="entry name" value="Fasciclin-like arabinogalactan protein 2"/>
    <property type="match status" value="1"/>
</dbReference>
<keyword evidence="7" id="KW-0449">Lipoprotein</keyword>